<proteinExistence type="predicted"/>
<accession>A0A1I8A5M6</accession>
<feature type="compositionally biased region" description="Polar residues" evidence="1">
    <location>
        <begin position="330"/>
        <end position="340"/>
    </location>
</feature>
<feature type="region of interest" description="Disordered" evidence="1">
    <location>
        <begin position="310"/>
        <end position="340"/>
    </location>
</feature>
<evidence type="ECO:0000256" key="1">
    <source>
        <dbReference type="SAM" id="MobiDB-lite"/>
    </source>
</evidence>
<keyword evidence="2" id="KW-1185">Reference proteome</keyword>
<evidence type="ECO:0000313" key="2">
    <source>
        <dbReference type="Proteomes" id="UP000095287"/>
    </source>
</evidence>
<reference evidence="3" key="1">
    <citation type="submission" date="2016-11" db="UniProtKB">
        <authorList>
            <consortium name="WormBaseParasite"/>
        </authorList>
    </citation>
    <scope>IDENTIFICATION</scope>
</reference>
<sequence length="340" mass="38362">MQDKCYSVIDMQTELRHTLWQWLYRATEIVMDVGHKICPSPAAIEKKGSKTKKQMAAAEDYQTMLSLFNNRHITMLSMDSVETVFHNMEKQSDEVNRVILMRFCEDNAGFLSFAFSNVENTQEGKPLFGSISCEQVKDFKQGLPEVLMDEPFPKNFDRIGKFEQPMCGMDVLPTFTSPKKKMIFHNYRTLRMQNEGVLSQDRWKTRVNPLTGERQTMREKSVTPPSCFSGALDNLPPLSEQQIKEFMATPGKSDFSDNHQCEDLPVSIPNHPQESGDANCPNDLLAVMAFLAHQGGLPLNIASQLTQGTLSGENQPNMKVDTGGMPVNLPNKNENSLTNE</sequence>
<protein>
    <submittedName>
        <fullName evidence="3">NCOA7</fullName>
    </submittedName>
</protein>
<evidence type="ECO:0000313" key="3">
    <source>
        <dbReference type="WBParaSite" id="L893_g33262.t1"/>
    </source>
</evidence>
<dbReference type="WBParaSite" id="L893_g33262.t1">
    <property type="protein sequence ID" value="L893_g33262.t1"/>
    <property type="gene ID" value="L893_g33262"/>
</dbReference>
<dbReference type="Proteomes" id="UP000095287">
    <property type="component" value="Unplaced"/>
</dbReference>
<name>A0A1I8A5M6_9BILA</name>
<organism evidence="2 3">
    <name type="scientific">Steinernema glaseri</name>
    <dbReference type="NCBI Taxonomy" id="37863"/>
    <lineage>
        <taxon>Eukaryota</taxon>
        <taxon>Metazoa</taxon>
        <taxon>Ecdysozoa</taxon>
        <taxon>Nematoda</taxon>
        <taxon>Chromadorea</taxon>
        <taxon>Rhabditida</taxon>
        <taxon>Tylenchina</taxon>
        <taxon>Panagrolaimomorpha</taxon>
        <taxon>Strongyloidoidea</taxon>
        <taxon>Steinernematidae</taxon>
        <taxon>Steinernema</taxon>
    </lineage>
</organism>
<dbReference type="AlphaFoldDB" id="A0A1I8A5M6"/>